<dbReference type="InterPro" id="IPR014710">
    <property type="entry name" value="RmlC-like_jellyroll"/>
</dbReference>
<dbReference type="Pfam" id="PF02678">
    <property type="entry name" value="Pirin"/>
    <property type="match status" value="1"/>
</dbReference>
<dbReference type="InterPro" id="IPR011051">
    <property type="entry name" value="RmlC_Cupin_sf"/>
</dbReference>
<organism evidence="6 7">
    <name type="scientific">Pedobacter psychrodurus</name>
    <dbReference type="NCBI Taxonomy" id="2530456"/>
    <lineage>
        <taxon>Bacteria</taxon>
        <taxon>Pseudomonadati</taxon>
        <taxon>Bacteroidota</taxon>
        <taxon>Sphingobacteriia</taxon>
        <taxon>Sphingobacteriales</taxon>
        <taxon>Sphingobacteriaceae</taxon>
        <taxon>Pedobacter</taxon>
    </lineage>
</organism>
<reference evidence="6 7" key="1">
    <citation type="submission" date="2019-02" db="EMBL/GenBank/DDBJ databases">
        <title>Pedobacter sp. RP-3-21 sp. nov., isolated from Arctic soil.</title>
        <authorList>
            <person name="Dahal R.H."/>
        </authorList>
    </citation>
    <scope>NUCLEOTIDE SEQUENCE [LARGE SCALE GENOMIC DNA]</scope>
    <source>
        <strain evidence="6 7">RP-3-21</strain>
    </source>
</reference>
<proteinExistence type="inferred from homology"/>
<dbReference type="InterPro" id="IPR003829">
    <property type="entry name" value="Pirin_N_dom"/>
</dbReference>
<comment type="caution">
    <text evidence="6">The sequence shown here is derived from an EMBL/GenBank/DDBJ whole genome shotgun (WGS) entry which is preliminary data.</text>
</comment>
<accession>A0A4R0PZL5</accession>
<sequence>MIKKISFSTKGQSADIGELKIHRILPNRYTDAVGHFVFLDHVFPQKTSLLLNTGTGGHPHRGIATLSYLIEGEGEHFDSAGNHAKVYSGGIQWMKAGKGIIHDETFNVDSKTGADSKHGFQFWINLPSKNKAENPEYLAIQSNEVPQKKLLNGSVSIKVILGSYEDLTSVIPTYSEQFLYHIKVEPGKSFILPVAEKIEVAAFLPIKNAIINGIEFQTAEFIEFDRDAGDILIENKLQEITDVILFGGEPYTEPIVAEGPFVMNSKSDIVEAYRDYYAGAYGKIDKNLG</sequence>
<dbReference type="OrthoDB" id="321327at2"/>
<dbReference type="GO" id="GO:0046872">
    <property type="term" value="F:metal ion binding"/>
    <property type="evidence" value="ECO:0007669"/>
    <property type="project" value="UniProtKB-KW"/>
</dbReference>
<evidence type="ECO:0000313" key="6">
    <source>
        <dbReference type="EMBL" id="TCD28702.1"/>
    </source>
</evidence>
<dbReference type="CDD" id="cd02909">
    <property type="entry name" value="cupin_pirin_N"/>
    <property type="match status" value="1"/>
</dbReference>
<dbReference type="PIRSF" id="PIRSF006232">
    <property type="entry name" value="Pirin"/>
    <property type="match status" value="1"/>
</dbReference>
<gene>
    <name evidence="6" type="ORF">EZ456_04785</name>
</gene>
<evidence type="ECO:0000256" key="3">
    <source>
        <dbReference type="RuleBase" id="RU003457"/>
    </source>
</evidence>
<evidence type="ECO:0000259" key="5">
    <source>
        <dbReference type="Pfam" id="PF05726"/>
    </source>
</evidence>
<evidence type="ECO:0000313" key="7">
    <source>
        <dbReference type="Proteomes" id="UP000293925"/>
    </source>
</evidence>
<evidence type="ECO:0000256" key="1">
    <source>
        <dbReference type="ARBA" id="ARBA00008416"/>
    </source>
</evidence>
<dbReference type="SUPFAM" id="SSF51182">
    <property type="entry name" value="RmlC-like cupins"/>
    <property type="match status" value="1"/>
</dbReference>
<feature type="binding site" evidence="2">
    <location>
        <position position="104"/>
    </location>
    <ligand>
        <name>Fe cation</name>
        <dbReference type="ChEBI" id="CHEBI:24875"/>
    </ligand>
</feature>
<feature type="domain" description="Pirin N-terminal" evidence="4">
    <location>
        <begin position="25"/>
        <end position="124"/>
    </location>
</feature>
<dbReference type="RefSeq" id="WP_131527823.1">
    <property type="nucleotide sequence ID" value="NZ_SJSO01000003.1"/>
</dbReference>
<evidence type="ECO:0000256" key="2">
    <source>
        <dbReference type="PIRSR" id="PIRSR006232-1"/>
    </source>
</evidence>
<feature type="binding site" evidence="2">
    <location>
        <position position="102"/>
    </location>
    <ligand>
        <name>Fe cation</name>
        <dbReference type="ChEBI" id="CHEBI:24875"/>
    </ligand>
</feature>
<protein>
    <submittedName>
        <fullName evidence="6">Pirin family protein</fullName>
    </submittedName>
</protein>
<dbReference type="PANTHER" id="PTHR13903">
    <property type="entry name" value="PIRIN-RELATED"/>
    <property type="match status" value="1"/>
</dbReference>
<dbReference type="InterPro" id="IPR012093">
    <property type="entry name" value="Pirin"/>
</dbReference>
<comment type="cofactor">
    <cofactor evidence="2">
        <name>Fe cation</name>
        <dbReference type="ChEBI" id="CHEBI:24875"/>
    </cofactor>
    <text evidence="2">Binds 1 Fe cation per subunit.</text>
</comment>
<dbReference type="PANTHER" id="PTHR13903:SF8">
    <property type="entry name" value="PIRIN"/>
    <property type="match status" value="1"/>
</dbReference>
<evidence type="ECO:0000259" key="4">
    <source>
        <dbReference type="Pfam" id="PF02678"/>
    </source>
</evidence>
<name>A0A4R0PZL5_9SPHI</name>
<dbReference type="Gene3D" id="2.60.120.10">
    <property type="entry name" value="Jelly Rolls"/>
    <property type="match status" value="2"/>
</dbReference>
<keyword evidence="2" id="KW-0408">Iron</keyword>
<dbReference type="Pfam" id="PF05726">
    <property type="entry name" value="Pirin_C"/>
    <property type="match status" value="1"/>
</dbReference>
<dbReference type="Proteomes" id="UP000293925">
    <property type="component" value="Unassembled WGS sequence"/>
</dbReference>
<dbReference type="AlphaFoldDB" id="A0A4R0PZL5"/>
<feature type="binding site" evidence="2">
    <location>
        <position position="58"/>
    </location>
    <ligand>
        <name>Fe cation</name>
        <dbReference type="ChEBI" id="CHEBI:24875"/>
    </ligand>
</feature>
<comment type="similarity">
    <text evidence="1 3">Belongs to the pirin family.</text>
</comment>
<dbReference type="InterPro" id="IPR008778">
    <property type="entry name" value="Pirin_C_dom"/>
</dbReference>
<dbReference type="EMBL" id="SJSO01000003">
    <property type="protein sequence ID" value="TCD28702.1"/>
    <property type="molecule type" value="Genomic_DNA"/>
</dbReference>
<feature type="domain" description="Pirin C-terminal" evidence="5">
    <location>
        <begin position="180"/>
        <end position="280"/>
    </location>
</feature>
<feature type="binding site" evidence="2">
    <location>
        <position position="60"/>
    </location>
    <ligand>
        <name>Fe cation</name>
        <dbReference type="ChEBI" id="CHEBI:24875"/>
    </ligand>
</feature>
<keyword evidence="2" id="KW-0479">Metal-binding</keyword>
<keyword evidence="7" id="KW-1185">Reference proteome</keyword>